<evidence type="ECO:0000313" key="1">
    <source>
        <dbReference type="EMBL" id="GJS85095.1"/>
    </source>
</evidence>
<evidence type="ECO:0000313" key="2">
    <source>
        <dbReference type="Proteomes" id="UP001151760"/>
    </source>
</evidence>
<dbReference type="EMBL" id="BQNB010011025">
    <property type="protein sequence ID" value="GJS85095.1"/>
    <property type="molecule type" value="Genomic_DNA"/>
</dbReference>
<dbReference type="InterPro" id="IPR021109">
    <property type="entry name" value="Peptidase_aspartic_dom_sf"/>
</dbReference>
<dbReference type="PANTHER" id="PTHR33067:SF9">
    <property type="entry name" value="RNA-DIRECTED DNA POLYMERASE"/>
    <property type="match status" value="1"/>
</dbReference>
<gene>
    <name evidence="1" type="ORF">Tco_0751636</name>
</gene>
<keyword evidence="1" id="KW-0808">Transferase</keyword>
<keyword evidence="2" id="KW-1185">Reference proteome</keyword>
<dbReference type="PANTHER" id="PTHR33067">
    <property type="entry name" value="RNA-DIRECTED DNA POLYMERASE-RELATED"/>
    <property type="match status" value="1"/>
</dbReference>
<dbReference type="GO" id="GO:0003964">
    <property type="term" value="F:RNA-directed DNA polymerase activity"/>
    <property type="evidence" value="ECO:0007669"/>
    <property type="project" value="UniProtKB-KW"/>
</dbReference>
<reference evidence="1" key="2">
    <citation type="submission" date="2022-01" db="EMBL/GenBank/DDBJ databases">
        <authorList>
            <person name="Yamashiro T."/>
            <person name="Shiraishi A."/>
            <person name="Satake H."/>
            <person name="Nakayama K."/>
        </authorList>
    </citation>
    <scope>NUCLEOTIDE SEQUENCE</scope>
</reference>
<dbReference type="Gene3D" id="2.40.70.10">
    <property type="entry name" value="Acid Proteases"/>
    <property type="match status" value="1"/>
</dbReference>
<keyword evidence="1" id="KW-0548">Nucleotidyltransferase</keyword>
<dbReference type="Proteomes" id="UP001151760">
    <property type="component" value="Unassembled WGS sequence"/>
</dbReference>
<accession>A0ABQ4Z4S9</accession>
<organism evidence="1 2">
    <name type="scientific">Tanacetum coccineum</name>
    <dbReference type="NCBI Taxonomy" id="301880"/>
    <lineage>
        <taxon>Eukaryota</taxon>
        <taxon>Viridiplantae</taxon>
        <taxon>Streptophyta</taxon>
        <taxon>Embryophyta</taxon>
        <taxon>Tracheophyta</taxon>
        <taxon>Spermatophyta</taxon>
        <taxon>Magnoliopsida</taxon>
        <taxon>eudicotyledons</taxon>
        <taxon>Gunneridae</taxon>
        <taxon>Pentapetalae</taxon>
        <taxon>asterids</taxon>
        <taxon>campanulids</taxon>
        <taxon>Asterales</taxon>
        <taxon>Asteraceae</taxon>
        <taxon>Asteroideae</taxon>
        <taxon>Anthemideae</taxon>
        <taxon>Anthemidinae</taxon>
        <taxon>Tanacetum</taxon>
    </lineage>
</organism>
<comment type="caution">
    <text evidence="1">The sequence shown here is derived from an EMBL/GenBank/DDBJ whole genome shotgun (WGS) entry which is preliminary data.</text>
</comment>
<protein>
    <submittedName>
        <fullName evidence="1">Reverse transcriptase domain-containing protein</fullName>
    </submittedName>
</protein>
<sequence length="311" mass="36211">MVKKVDDMTIAEYIEYEERMKRQYSRNSGSYFLTYSGHCTSSNNTTIEFPRNIYFNPIQPNTEFYYDYEDMELDEETGYTTDEESVMSKHKAIDPAHVVNTQSFEEELSSEEDLDGWLKAKTAIHKNKQISASEADLKKSYETIEDTINNDSCIINLPYQPLLEELNLGSFLLPFTIDNYNSYVKMDDMKQQETLGAVKNVLVKFDKFEFPCDFVVTDMHENLREMIILGRLFLETIHAQIDVFQEEISLGIGKDRIKFDVNGNPRQSKVTIKKVYMANTSQEEESFDPLEIGHHLFSYESFACLQFEQDT</sequence>
<proteinExistence type="predicted"/>
<reference evidence="1" key="1">
    <citation type="journal article" date="2022" name="Int. J. Mol. Sci.">
        <title>Draft Genome of Tanacetum Coccineum: Genomic Comparison of Closely Related Tanacetum-Family Plants.</title>
        <authorList>
            <person name="Yamashiro T."/>
            <person name="Shiraishi A."/>
            <person name="Nakayama K."/>
            <person name="Satake H."/>
        </authorList>
    </citation>
    <scope>NUCLEOTIDE SEQUENCE</scope>
</reference>
<name>A0ABQ4Z4S9_9ASTR</name>
<keyword evidence="1" id="KW-0695">RNA-directed DNA polymerase</keyword>